<dbReference type="PANTHER" id="PTHR13108">
    <property type="entry name" value="CONDENSIN COMPLEX SUBUNIT 2"/>
    <property type="match status" value="1"/>
</dbReference>
<evidence type="ECO:0000256" key="1">
    <source>
        <dbReference type="ARBA" id="ARBA00004286"/>
    </source>
</evidence>
<dbReference type="AlphaFoldDB" id="A0A915JAX3"/>
<evidence type="ECO:0000256" key="10">
    <source>
        <dbReference type="ARBA" id="ARBA00023306"/>
    </source>
</evidence>
<dbReference type="GO" id="GO:0000796">
    <property type="term" value="C:condensin complex"/>
    <property type="evidence" value="ECO:0007669"/>
    <property type="project" value="InterPro"/>
</dbReference>
<keyword evidence="12" id="KW-1185">Reference proteome</keyword>
<evidence type="ECO:0000256" key="8">
    <source>
        <dbReference type="ARBA" id="ARBA00022776"/>
    </source>
</evidence>
<evidence type="ECO:0000256" key="9">
    <source>
        <dbReference type="ARBA" id="ARBA00023067"/>
    </source>
</evidence>
<dbReference type="Proteomes" id="UP000887565">
    <property type="component" value="Unplaced"/>
</dbReference>
<dbReference type="PANTHER" id="PTHR13108:SF9">
    <property type="entry name" value="CONDENSIN COMPLEX SUBUNIT 2"/>
    <property type="match status" value="1"/>
</dbReference>
<comment type="subcellular location">
    <subcellularLocation>
        <location evidence="1">Chromosome</location>
    </subcellularLocation>
    <subcellularLocation>
        <location evidence="2">Cytoplasm</location>
    </subcellularLocation>
</comment>
<evidence type="ECO:0000256" key="6">
    <source>
        <dbReference type="ARBA" id="ARBA00022490"/>
    </source>
</evidence>
<evidence type="ECO:0000256" key="5">
    <source>
        <dbReference type="ARBA" id="ARBA00022454"/>
    </source>
</evidence>
<organism evidence="12 13">
    <name type="scientific">Romanomermis culicivorax</name>
    <name type="common">Nematode worm</name>
    <dbReference type="NCBI Taxonomy" id="13658"/>
    <lineage>
        <taxon>Eukaryota</taxon>
        <taxon>Metazoa</taxon>
        <taxon>Ecdysozoa</taxon>
        <taxon>Nematoda</taxon>
        <taxon>Enoplea</taxon>
        <taxon>Dorylaimia</taxon>
        <taxon>Mermithida</taxon>
        <taxon>Mermithoidea</taxon>
        <taxon>Mermithidae</taxon>
        <taxon>Romanomermis</taxon>
    </lineage>
</organism>
<accession>A0A915JAX3</accession>
<name>A0A915JAX3_ROMCU</name>
<feature type="region of interest" description="Disordered" evidence="11">
    <location>
        <begin position="345"/>
        <end position="374"/>
    </location>
</feature>
<dbReference type="GO" id="GO:0051301">
    <property type="term" value="P:cell division"/>
    <property type="evidence" value="ECO:0007669"/>
    <property type="project" value="UniProtKB-KW"/>
</dbReference>
<dbReference type="OMA" id="CAINDME"/>
<evidence type="ECO:0000313" key="12">
    <source>
        <dbReference type="Proteomes" id="UP000887565"/>
    </source>
</evidence>
<dbReference type="WBParaSite" id="nRc.2.0.1.t22816-RA">
    <property type="protein sequence ID" value="nRc.2.0.1.t22816-RA"/>
    <property type="gene ID" value="nRc.2.0.1.g22816"/>
</dbReference>
<keyword evidence="5" id="KW-0158">Chromosome</keyword>
<evidence type="ECO:0000256" key="11">
    <source>
        <dbReference type="SAM" id="MobiDB-lite"/>
    </source>
</evidence>
<comment type="similarity">
    <text evidence="3">Belongs to the CND2 (condensin subunit 2) family.</text>
</comment>
<protein>
    <recommendedName>
        <fullName evidence="4">Condensin complex subunit 2</fullName>
    </recommendedName>
</protein>
<evidence type="ECO:0000256" key="2">
    <source>
        <dbReference type="ARBA" id="ARBA00004496"/>
    </source>
</evidence>
<dbReference type="InterPro" id="IPR022816">
    <property type="entry name" value="Condensin_barren_su2"/>
</dbReference>
<evidence type="ECO:0000256" key="3">
    <source>
        <dbReference type="ARBA" id="ARBA00009471"/>
    </source>
</evidence>
<reference evidence="13" key="1">
    <citation type="submission" date="2022-11" db="UniProtKB">
        <authorList>
            <consortium name="WormBaseParasite"/>
        </authorList>
    </citation>
    <scope>IDENTIFICATION</scope>
</reference>
<evidence type="ECO:0000256" key="4">
    <source>
        <dbReference type="ARBA" id="ARBA00016065"/>
    </source>
</evidence>
<keyword evidence="9" id="KW-0226">DNA condensation</keyword>
<dbReference type="GO" id="GO:0003682">
    <property type="term" value="F:chromatin binding"/>
    <property type="evidence" value="ECO:0007669"/>
    <property type="project" value="TreeGrafter"/>
</dbReference>
<sequence>MTNAQIAEHYSNCLKLSAENKINLKNAFDLHLIDYMSSILNHGEANFQTASSTIDASAKIYAYRVDSLYKETYKIYGGLGRSDKASPQEDGEAVDPGDEIIANKAPATPVAKKKKKKITRGSCIETNEKALNSVCNEAKLQTDELFESVRSSFEEGNTSGLFLNTLPTLSDNNRLVLHSFCEISTAVNENSVDENILERACNSPIKNLNDESFQVDSSFDVLSSCRTNGEPFVAKDIEPIDLEHANPDADTTIVAATYSENQQNFDLDPRDATILNESVDFDDEEDKPDFSEAKFAAGDSAKFKALEAALSTKDLDYSYFDPTLLQTWMGPNHWKLKRNVAKNEKDSAADLDNEEADKDKTKSKQQRGKRKQLTDSRINFNEKVDFKKILKTVSKSSTVLSATILSKYKSQDLLFEPDVDLQNPYNFNNLMLKPMIKI</sequence>
<dbReference type="Pfam" id="PF05786">
    <property type="entry name" value="Cnd2"/>
    <property type="match status" value="1"/>
</dbReference>
<dbReference type="GO" id="GO:0007076">
    <property type="term" value="P:mitotic chromosome condensation"/>
    <property type="evidence" value="ECO:0007669"/>
    <property type="project" value="InterPro"/>
</dbReference>
<keyword evidence="8" id="KW-0498">Mitosis</keyword>
<keyword evidence="7" id="KW-0132">Cell division</keyword>
<evidence type="ECO:0000313" key="13">
    <source>
        <dbReference type="WBParaSite" id="nRc.2.0.1.t22816-RA"/>
    </source>
</evidence>
<evidence type="ECO:0000256" key="7">
    <source>
        <dbReference type="ARBA" id="ARBA00022618"/>
    </source>
</evidence>
<proteinExistence type="inferred from homology"/>
<keyword evidence="10" id="KW-0131">Cell cycle</keyword>
<keyword evidence="6" id="KW-0963">Cytoplasm</keyword>
<dbReference type="GO" id="GO:0005737">
    <property type="term" value="C:cytoplasm"/>
    <property type="evidence" value="ECO:0007669"/>
    <property type="project" value="UniProtKB-SubCell"/>
</dbReference>